<dbReference type="Proteomes" id="UP000248606">
    <property type="component" value="Unassembled WGS sequence"/>
</dbReference>
<dbReference type="RefSeq" id="WP_290595815.1">
    <property type="nucleotide sequence ID" value="NZ_CAKZIO010000004.1"/>
</dbReference>
<reference evidence="1 2" key="1">
    <citation type="submission" date="2017-08" db="EMBL/GenBank/DDBJ databases">
        <title>Infants hospitalized years apart are colonized by the same room-sourced microbial strains.</title>
        <authorList>
            <person name="Brooks B."/>
            <person name="Olm M.R."/>
            <person name="Firek B.A."/>
            <person name="Baker R."/>
            <person name="Thomas B.C."/>
            <person name="Morowitz M.J."/>
            <person name="Banfield J.F."/>
        </authorList>
    </citation>
    <scope>NUCLEOTIDE SEQUENCE [LARGE SCALE GENOMIC DNA]</scope>
    <source>
        <strain evidence="1">S2_006_000_R1_57</strain>
    </source>
</reference>
<comment type="caution">
    <text evidence="1">The sequence shown here is derived from an EMBL/GenBank/DDBJ whole genome shotgun (WGS) entry which is preliminary data.</text>
</comment>
<name>A0A2W5KGK6_9ACTN</name>
<sequence length="105" mass="11520">MTTTPFTLTDELARKLSKVVSQIPGVDHLDGGHFGENSTYTPLGVVKGISYDSDSGHLHVALVARWPYHLLKLANTVRKAITRYADVPVDVYINDLVEPTPTSET</sequence>
<evidence type="ECO:0008006" key="3">
    <source>
        <dbReference type="Google" id="ProtNLM"/>
    </source>
</evidence>
<gene>
    <name evidence="1" type="ORF">DI579_05470</name>
</gene>
<protein>
    <recommendedName>
        <fullName evidence="3">Asp23/Gls24 family envelope stress response protein</fullName>
    </recommendedName>
</protein>
<accession>A0A2W5KGK6</accession>
<dbReference type="EMBL" id="QFOZ01000008">
    <property type="protein sequence ID" value="PZP88669.1"/>
    <property type="molecule type" value="Genomic_DNA"/>
</dbReference>
<organism evidence="1 2">
    <name type="scientific">Lawsonella clevelandensis</name>
    <dbReference type="NCBI Taxonomy" id="1528099"/>
    <lineage>
        <taxon>Bacteria</taxon>
        <taxon>Bacillati</taxon>
        <taxon>Actinomycetota</taxon>
        <taxon>Actinomycetes</taxon>
        <taxon>Mycobacteriales</taxon>
        <taxon>Lawsonellaceae</taxon>
        <taxon>Lawsonella</taxon>
    </lineage>
</organism>
<proteinExistence type="predicted"/>
<evidence type="ECO:0000313" key="2">
    <source>
        <dbReference type="Proteomes" id="UP000248606"/>
    </source>
</evidence>
<evidence type="ECO:0000313" key="1">
    <source>
        <dbReference type="EMBL" id="PZP88669.1"/>
    </source>
</evidence>
<dbReference type="AlphaFoldDB" id="A0A2W5KGK6"/>